<evidence type="ECO:0000256" key="9">
    <source>
        <dbReference type="ARBA" id="ARBA00049940"/>
    </source>
</evidence>
<feature type="binding site" evidence="10">
    <location>
        <position position="76"/>
    </location>
    <ligand>
        <name>Na(+)</name>
        <dbReference type="ChEBI" id="CHEBI:29101"/>
        <note>structural</note>
    </ligand>
</feature>
<dbReference type="GO" id="GO:0140114">
    <property type="term" value="P:cellular detoxification of fluoride"/>
    <property type="evidence" value="ECO:0007669"/>
    <property type="project" value="UniProtKB-UniRule"/>
</dbReference>
<accession>A0A9X2DUV2</accession>
<dbReference type="GO" id="GO:0046872">
    <property type="term" value="F:metal ion binding"/>
    <property type="evidence" value="ECO:0007669"/>
    <property type="project" value="UniProtKB-KW"/>
</dbReference>
<keyword evidence="2 10" id="KW-1003">Cell membrane</keyword>
<dbReference type="PANTHER" id="PTHR28259">
    <property type="entry name" value="FLUORIDE EXPORT PROTEIN 1-RELATED"/>
    <property type="match status" value="1"/>
</dbReference>
<evidence type="ECO:0000256" key="1">
    <source>
        <dbReference type="ARBA" id="ARBA00004651"/>
    </source>
</evidence>
<evidence type="ECO:0000313" key="11">
    <source>
        <dbReference type="EMBL" id="MCM3715810.1"/>
    </source>
</evidence>
<feature type="transmembrane region" description="Helical" evidence="10">
    <location>
        <begin position="97"/>
        <end position="121"/>
    </location>
</feature>
<keyword evidence="12" id="KW-1185">Reference proteome</keyword>
<comment type="similarity">
    <text evidence="7 10">Belongs to the fluoride channel Fluc/FEX (TC 1.A.43) family.</text>
</comment>
<dbReference type="RefSeq" id="WP_251224511.1">
    <property type="nucleotide sequence ID" value="NZ_JAMBOL010000022.1"/>
</dbReference>
<dbReference type="InterPro" id="IPR003691">
    <property type="entry name" value="FluC"/>
</dbReference>
<dbReference type="Pfam" id="PF02537">
    <property type="entry name" value="CRCB"/>
    <property type="match status" value="1"/>
</dbReference>
<keyword evidence="6 10" id="KW-0407">Ion channel</keyword>
<reference evidence="11" key="1">
    <citation type="submission" date="2022-05" db="EMBL/GenBank/DDBJ databases">
        <title>Comparative Genomics of Spacecraft Associated Microbes.</title>
        <authorList>
            <person name="Tran M.T."/>
            <person name="Wright A."/>
            <person name="Seuylemezian A."/>
            <person name="Eisen J."/>
            <person name="Coil D."/>
        </authorList>
    </citation>
    <scope>NUCLEOTIDE SEQUENCE</scope>
    <source>
        <strain evidence="11">214.1.1</strain>
    </source>
</reference>
<feature type="binding site" evidence="10">
    <location>
        <position position="79"/>
    </location>
    <ligand>
        <name>Na(+)</name>
        <dbReference type="ChEBI" id="CHEBI:29101"/>
        <note>structural</note>
    </ligand>
</feature>
<dbReference type="GO" id="GO:0005886">
    <property type="term" value="C:plasma membrane"/>
    <property type="evidence" value="ECO:0007669"/>
    <property type="project" value="UniProtKB-SubCell"/>
</dbReference>
<proteinExistence type="inferred from homology"/>
<evidence type="ECO:0000256" key="3">
    <source>
        <dbReference type="ARBA" id="ARBA00022692"/>
    </source>
</evidence>
<evidence type="ECO:0000256" key="5">
    <source>
        <dbReference type="ARBA" id="ARBA00023136"/>
    </source>
</evidence>
<keyword evidence="10" id="KW-0813">Transport</keyword>
<dbReference type="AlphaFoldDB" id="A0A9X2DUV2"/>
<comment type="function">
    <text evidence="9 10">Fluoride-specific ion channel. Important for reducing fluoride concentration in the cell, thus reducing its toxicity.</text>
</comment>
<evidence type="ECO:0000313" key="12">
    <source>
        <dbReference type="Proteomes" id="UP001139179"/>
    </source>
</evidence>
<name>A0A9X2DUV2_9BACI</name>
<dbReference type="GO" id="GO:0062054">
    <property type="term" value="F:fluoride channel activity"/>
    <property type="evidence" value="ECO:0007669"/>
    <property type="project" value="UniProtKB-UniRule"/>
</dbReference>
<evidence type="ECO:0000256" key="2">
    <source>
        <dbReference type="ARBA" id="ARBA00022475"/>
    </source>
</evidence>
<dbReference type="EMBL" id="JAMBOL010000022">
    <property type="protein sequence ID" value="MCM3715810.1"/>
    <property type="molecule type" value="Genomic_DNA"/>
</dbReference>
<sequence length="136" mass="14473">MKISVMKNIGAVAAGGAIGTLLRYYVNLYLLTSSFPMGTLIENITGSFALGALTGWFLSRQRREWLRVGLGVGICGGFTTMSTLAADSTALLLEAQWLPAFLYLLLSVFGGVMSALAGLLLGQKLAAKRGREVKLN</sequence>
<evidence type="ECO:0000256" key="7">
    <source>
        <dbReference type="ARBA" id="ARBA00035120"/>
    </source>
</evidence>
<dbReference type="Proteomes" id="UP001139179">
    <property type="component" value="Unassembled WGS sequence"/>
</dbReference>
<organism evidence="11 12">
    <name type="scientific">Halalkalibacter oceani</name>
    <dbReference type="NCBI Taxonomy" id="1653776"/>
    <lineage>
        <taxon>Bacteria</taxon>
        <taxon>Bacillati</taxon>
        <taxon>Bacillota</taxon>
        <taxon>Bacilli</taxon>
        <taxon>Bacillales</taxon>
        <taxon>Bacillaceae</taxon>
        <taxon>Halalkalibacter</taxon>
    </lineage>
</organism>
<feature type="transmembrane region" description="Helical" evidence="10">
    <location>
        <begin position="38"/>
        <end position="58"/>
    </location>
</feature>
<dbReference type="HAMAP" id="MF_00454">
    <property type="entry name" value="FluC"/>
    <property type="match status" value="1"/>
</dbReference>
<keyword evidence="10" id="KW-0915">Sodium</keyword>
<keyword evidence="5 10" id="KW-0472">Membrane</keyword>
<evidence type="ECO:0000256" key="10">
    <source>
        <dbReference type="HAMAP-Rule" id="MF_00454"/>
    </source>
</evidence>
<feature type="transmembrane region" description="Helical" evidence="10">
    <location>
        <begin position="9"/>
        <end position="26"/>
    </location>
</feature>
<comment type="activity regulation">
    <text evidence="10">Na(+) is not transported, but it plays an essential structural role and its presence is essential for fluoride channel function.</text>
</comment>
<keyword evidence="4 10" id="KW-1133">Transmembrane helix</keyword>
<keyword evidence="10" id="KW-0406">Ion transport</keyword>
<comment type="catalytic activity">
    <reaction evidence="8">
        <text>fluoride(in) = fluoride(out)</text>
        <dbReference type="Rhea" id="RHEA:76159"/>
        <dbReference type="ChEBI" id="CHEBI:17051"/>
    </reaction>
    <physiologicalReaction direction="left-to-right" evidence="8">
        <dbReference type="Rhea" id="RHEA:76160"/>
    </physiologicalReaction>
</comment>
<keyword evidence="3 10" id="KW-0812">Transmembrane</keyword>
<evidence type="ECO:0000256" key="6">
    <source>
        <dbReference type="ARBA" id="ARBA00023303"/>
    </source>
</evidence>
<feature type="transmembrane region" description="Helical" evidence="10">
    <location>
        <begin position="65"/>
        <end position="85"/>
    </location>
</feature>
<keyword evidence="10" id="KW-0479">Metal-binding</keyword>
<gene>
    <name evidence="10" type="primary">fluC</name>
    <name evidence="10" type="synonym">crcB</name>
    <name evidence="11" type="ORF">M3202_17260</name>
</gene>
<evidence type="ECO:0000256" key="4">
    <source>
        <dbReference type="ARBA" id="ARBA00022989"/>
    </source>
</evidence>
<dbReference type="PANTHER" id="PTHR28259:SF1">
    <property type="entry name" value="FLUORIDE EXPORT PROTEIN 1-RELATED"/>
    <property type="match status" value="1"/>
</dbReference>
<evidence type="ECO:0000256" key="8">
    <source>
        <dbReference type="ARBA" id="ARBA00035585"/>
    </source>
</evidence>
<protein>
    <recommendedName>
        <fullName evidence="10">Fluoride-specific ion channel FluC</fullName>
    </recommendedName>
</protein>
<comment type="caution">
    <text evidence="11">The sequence shown here is derived from an EMBL/GenBank/DDBJ whole genome shotgun (WGS) entry which is preliminary data.</text>
</comment>
<comment type="subcellular location">
    <subcellularLocation>
        <location evidence="1 10">Cell membrane</location>
        <topology evidence="1 10">Multi-pass membrane protein</topology>
    </subcellularLocation>
</comment>